<dbReference type="EMBL" id="CP002116">
    <property type="protein sequence ID" value="ADK82530.1"/>
    <property type="molecule type" value="Genomic_DNA"/>
</dbReference>
<keyword evidence="5" id="KW-1185">Reference proteome</keyword>
<dbReference type="RefSeq" id="WP_013255989.1">
    <property type="nucleotide sequence ID" value="NC_014364.1"/>
</dbReference>
<dbReference type="HOGENOM" id="CLU_069356_1_4_12"/>
<protein>
    <submittedName>
        <fullName evidence="4">Transcriptional regulator, TetR family</fullName>
    </submittedName>
</protein>
<dbReference type="PANTHER" id="PTHR30055">
    <property type="entry name" value="HTH-TYPE TRANSCRIPTIONAL REGULATOR RUTR"/>
    <property type="match status" value="1"/>
</dbReference>
<dbReference type="PROSITE" id="PS50977">
    <property type="entry name" value="HTH_TETR_2"/>
    <property type="match status" value="1"/>
</dbReference>
<dbReference type="STRING" id="573413.Spirs_3441"/>
<dbReference type="AlphaFoldDB" id="E1R2H0"/>
<dbReference type="PRINTS" id="PR00455">
    <property type="entry name" value="HTHTETR"/>
</dbReference>
<dbReference type="Proteomes" id="UP000002318">
    <property type="component" value="Chromosome"/>
</dbReference>
<dbReference type="InterPro" id="IPR050109">
    <property type="entry name" value="HTH-type_TetR-like_transc_reg"/>
</dbReference>
<dbReference type="SUPFAM" id="SSF48498">
    <property type="entry name" value="Tetracyclin repressor-like, C-terminal domain"/>
    <property type="match status" value="1"/>
</dbReference>
<dbReference type="GO" id="GO:0003700">
    <property type="term" value="F:DNA-binding transcription factor activity"/>
    <property type="evidence" value="ECO:0007669"/>
    <property type="project" value="TreeGrafter"/>
</dbReference>
<feature type="domain" description="HTH tetR-type" evidence="3">
    <location>
        <begin position="10"/>
        <end position="70"/>
    </location>
</feature>
<dbReference type="PANTHER" id="PTHR30055:SF226">
    <property type="entry name" value="HTH-TYPE TRANSCRIPTIONAL REGULATOR PKSA"/>
    <property type="match status" value="1"/>
</dbReference>
<dbReference type="Pfam" id="PF00440">
    <property type="entry name" value="TetR_N"/>
    <property type="match status" value="1"/>
</dbReference>
<dbReference type="KEGG" id="ssm:Spirs_3441"/>
<evidence type="ECO:0000256" key="2">
    <source>
        <dbReference type="PROSITE-ProRule" id="PRU00335"/>
    </source>
</evidence>
<sequence length="214" mass="24593">MFTLSSDNEPSKEELILEAAMKVFIEKGWSGARMQEIADRAGINKTLLHYYFRSKENLYRRILQQVLTFFFRQASINYDEADDFESFLRKAIAAIIDTANDNPQLPIFIMQELSRGGATVREVLRDVVDREEMVLPELLMSRVSQALATGTIRRIDPIQFLLTLIGGCIYFFVAEPIAMEIIKKQDSVGAFDRAAFIEERKEEIFNVLYYGIKA</sequence>
<reference evidence="4 5" key="1">
    <citation type="journal article" date="2010" name="Stand. Genomic Sci.">
        <title>Complete genome sequence of Spirochaeta smaragdinae type strain (SEBR 4228).</title>
        <authorList>
            <person name="Mavromatis K."/>
            <person name="Yasawong M."/>
            <person name="Chertkov O."/>
            <person name="Lapidus A."/>
            <person name="Lucas S."/>
            <person name="Nolan M."/>
            <person name="Del Rio T.G."/>
            <person name="Tice H."/>
            <person name="Cheng J.F."/>
            <person name="Pitluck S."/>
            <person name="Liolios K."/>
            <person name="Ivanova N."/>
            <person name="Tapia R."/>
            <person name="Han C."/>
            <person name="Bruce D."/>
            <person name="Goodwin L."/>
            <person name="Pati A."/>
            <person name="Chen A."/>
            <person name="Palaniappan K."/>
            <person name="Land M."/>
            <person name="Hauser L."/>
            <person name="Chang Y.J."/>
            <person name="Jeffries C.D."/>
            <person name="Detter J.C."/>
            <person name="Rohde M."/>
            <person name="Brambilla E."/>
            <person name="Spring S."/>
            <person name="Goker M."/>
            <person name="Sikorski J."/>
            <person name="Woyke T."/>
            <person name="Bristow J."/>
            <person name="Eisen J.A."/>
            <person name="Markowitz V."/>
            <person name="Hugenholtz P."/>
            <person name="Klenk H.P."/>
            <person name="Kyrpides N.C."/>
        </authorList>
    </citation>
    <scope>NUCLEOTIDE SEQUENCE [LARGE SCALE GENOMIC DNA]</scope>
    <source>
        <strain evidence="5">DSM 11293 / JCM 15392 / SEBR 4228</strain>
    </source>
</reference>
<proteinExistence type="predicted"/>
<dbReference type="InterPro" id="IPR001647">
    <property type="entry name" value="HTH_TetR"/>
</dbReference>
<dbReference type="Gene3D" id="1.10.357.10">
    <property type="entry name" value="Tetracycline Repressor, domain 2"/>
    <property type="match status" value="1"/>
</dbReference>
<gene>
    <name evidence="4" type="ordered locus">Spirs_3441</name>
</gene>
<dbReference type="GO" id="GO:0000976">
    <property type="term" value="F:transcription cis-regulatory region binding"/>
    <property type="evidence" value="ECO:0007669"/>
    <property type="project" value="TreeGrafter"/>
</dbReference>
<dbReference type="eggNOG" id="COG1309">
    <property type="taxonomic scope" value="Bacteria"/>
</dbReference>
<evidence type="ECO:0000313" key="5">
    <source>
        <dbReference type="Proteomes" id="UP000002318"/>
    </source>
</evidence>
<dbReference type="SUPFAM" id="SSF46689">
    <property type="entry name" value="Homeodomain-like"/>
    <property type="match status" value="1"/>
</dbReference>
<evidence type="ECO:0000256" key="1">
    <source>
        <dbReference type="ARBA" id="ARBA00023125"/>
    </source>
</evidence>
<evidence type="ECO:0000313" key="4">
    <source>
        <dbReference type="EMBL" id="ADK82530.1"/>
    </source>
</evidence>
<organism evidence="4 5">
    <name type="scientific">Sediminispirochaeta smaragdinae (strain DSM 11293 / JCM 15392 / SEBR 4228)</name>
    <name type="common">Spirochaeta smaragdinae</name>
    <dbReference type="NCBI Taxonomy" id="573413"/>
    <lineage>
        <taxon>Bacteria</taxon>
        <taxon>Pseudomonadati</taxon>
        <taxon>Spirochaetota</taxon>
        <taxon>Spirochaetia</taxon>
        <taxon>Spirochaetales</taxon>
        <taxon>Spirochaetaceae</taxon>
        <taxon>Sediminispirochaeta</taxon>
    </lineage>
</organism>
<dbReference type="OrthoDB" id="9780939at2"/>
<feature type="DNA-binding region" description="H-T-H motif" evidence="2">
    <location>
        <begin position="33"/>
        <end position="52"/>
    </location>
</feature>
<accession>E1R2H0</accession>
<dbReference type="InterPro" id="IPR036271">
    <property type="entry name" value="Tet_transcr_reg_TetR-rel_C_sf"/>
</dbReference>
<name>E1R2H0_SEDSS</name>
<evidence type="ECO:0000259" key="3">
    <source>
        <dbReference type="PROSITE" id="PS50977"/>
    </source>
</evidence>
<dbReference type="InterPro" id="IPR009057">
    <property type="entry name" value="Homeodomain-like_sf"/>
</dbReference>
<keyword evidence="1 2" id="KW-0238">DNA-binding</keyword>